<proteinExistence type="predicted"/>
<dbReference type="GO" id="GO:0004190">
    <property type="term" value="F:aspartic-type endopeptidase activity"/>
    <property type="evidence" value="ECO:0007669"/>
    <property type="project" value="InterPro"/>
</dbReference>
<dbReference type="InterPro" id="IPR021109">
    <property type="entry name" value="Peptidase_aspartic_dom_sf"/>
</dbReference>
<gene>
    <name evidence="4" type="ORF">B5C34_08480</name>
</gene>
<evidence type="ECO:0000259" key="3">
    <source>
        <dbReference type="PROSITE" id="PS50175"/>
    </source>
</evidence>
<dbReference type="CDD" id="cd05483">
    <property type="entry name" value="retropepsin_like_bacteria"/>
    <property type="match status" value="1"/>
</dbReference>
<evidence type="ECO:0000256" key="2">
    <source>
        <dbReference type="SAM" id="SignalP"/>
    </source>
</evidence>
<feature type="domain" description="Peptidase A2" evidence="3">
    <location>
        <begin position="196"/>
        <end position="284"/>
    </location>
</feature>
<evidence type="ECO:0000313" key="4">
    <source>
        <dbReference type="EMBL" id="OWV33491.1"/>
    </source>
</evidence>
<keyword evidence="1" id="KW-0378">Hydrolase</keyword>
<dbReference type="GO" id="GO:0006508">
    <property type="term" value="P:proteolysis"/>
    <property type="evidence" value="ECO:0007669"/>
    <property type="project" value="InterPro"/>
</dbReference>
<dbReference type="OrthoDB" id="107347at2"/>
<comment type="caution">
    <text evidence="4">The sequence shown here is derived from an EMBL/GenBank/DDBJ whole genome shotgun (WGS) entry which is preliminary data.</text>
</comment>
<dbReference type="InterPro" id="IPR001995">
    <property type="entry name" value="Peptidase_A2_cat"/>
</dbReference>
<dbReference type="PROSITE" id="PS50175">
    <property type="entry name" value="ASP_PROT_RETROV"/>
    <property type="match status" value="1"/>
</dbReference>
<dbReference type="SUPFAM" id="SSF50630">
    <property type="entry name" value="Acid proteases"/>
    <property type="match status" value="2"/>
</dbReference>
<dbReference type="PROSITE" id="PS00141">
    <property type="entry name" value="ASP_PROTEASE"/>
    <property type="match status" value="1"/>
</dbReference>
<dbReference type="InterPro" id="IPR034122">
    <property type="entry name" value="Retropepsin-like_bacterial"/>
</dbReference>
<evidence type="ECO:0000256" key="1">
    <source>
        <dbReference type="ARBA" id="ARBA00022801"/>
    </source>
</evidence>
<feature type="signal peptide" evidence="2">
    <location>
        <begin position="1"/>
        <end position="22"/>
    </location>
</feature>
<evidence type="ECO:0000313" key="5">
    <source>
        <dbReference type="Proteomes" id="UP000198462"/>
    </source>
</evidence>
<sequence>MKRFWPAAIVAPLLMAFDAVTPAPPRDAAAGTDHEGQNIELGEDRADRMTVDVTVNGSGPYPFVIDTGAERTMVTHELAADLGLPRGGDAFVHTISGLHKVPLFTVEELDVAGDGLVGLLAPAVEARRLGAQGLLGLDSLQNSRVRFDMRDGIMTVEPSAVDQVPARYQRGVITITAERRLGRMILTEARLNGVRVKVVLDTGAQVTVANEALREALLRRAKEQEGVELVGVLGDSLQGELAHVRRLEIDKILISGGALVFSDAPVFAQLDLAGEPAILLGMSMLRSFDSVMVDFPNRLVAFDLPRTSGIRSRLARGCRATRIDPDCT</sequence>
<name>A0A219B5D4_9SPHN</name>
<accession>A0A219B5D4</accession>
<feature type="chain" id="PRO_5012894551" description="Peptidase A2 domain-containing protein" evidence="2">
    <location>
        <begin position="23"/>
        <end position="328"/>
    </location>
</feature>
<dbReference type="AlphaFoldDB" id="A0A219B5D4"/>
<dbReference type="RefSeq" id="WP_088712264.1">
    <property type="nucleotide sequence ID" value="NZ_NFZT01000001.1"/>
</dbReference>
<reference evidence="5" key="1">
    <citation type="submission" date="2017-05" db="EMBL/GenBank/DDBJ databases">
        <authorList>
            <person name="Lin X."/>
        </authorList>
    </citation>
    <scope>NUCLEOTIDE SEQUENCE [LARGE SCALE GENOMIC DNA]</scope>
    <source>
        <strain evidence="5">JLT2012</strain>
    </source>
</reference>
<protein>
    <recommendedName>
        <fullName evidence="3">Peptidase A2 domain-containing protein</fullName>
    </recommendedName>
</protein>
<dbReference type="Pfam" id="PF13975">
    <property type="entry name" value="gag-asp_proteas"/>
    <property type="match status" value="2"/>
</dbReference>
<keyword evidence="5" id="KW-1185">Reference proteome</keyword>
<dbReference type="EMBL" id="NFZT01000001">
    <property type="protein sequence ID" value="OWV33491.1"/>
    <property type="molecule type" value="Genomic_DNA"/>
</dbReference>
<dbReference type="Proteomes" id="UP000198462">
    <property type="component" value="Unassembled WGS sequence"/>
</dbReference>
<keyword evidence="2" id="KW-0732">Signal</keyword>
<dbReference type="InterPro" id="IPR001969">
    <property type="entry name" value="Aspartic_peptidase_AS"/>
</dbReference>
<dbReference type="Gene3D" id="2.40.70.10">
    <property type="entry name" value="Acid Proteases"/>
    <property type="match status" value="2"/>
</dbReference>
<organism evidence="4 5">
    <name type="scientific">Pacificimonas flava</name>
    <dbReference type="NCBI Taxonomy" id="1234595"/>
    <lineage>
        <taxon>Bacteria</taxon>
        <taxon>Pseudomonadati</taxon>
        <taxon>Pseudomonadota</taxon>
        <taxon>Alphaproteobacteria</taxon>
        <taxon>Sphingomonadales</taxon>
        <taxon>Sphingosinicellaceae</taxon>
        <taxon>Pacificimonas</taxon>
    </lineage>
</organism>